<dbReference type="Proteomes" id="UP000289996">
    <property type="component" value="Unassembled WGS sequence"/>
</dbReference>
<dbReference type="InterPro" id="IPR001387">
    <property type="entry name" value="Cro/C1-type_HTH"/>
</dbReference>
<evidence type="ECO:0000259" key="1">
    <source>
        <dbReference type="PROSITE" id="PS50943"/>
    </source>
</evidence>
<dbReference type="OrthoDB" id="9805856at2"/>
<dbReference type="SMART" id="SM00530">
    <property type="entry name" value="HTH_XRE"/>
    <property type="match status" value="1"/>
</dbReference>
<organism evidence="2 3">
    <name type="scientific">Lactiplantibacillus mudanjiangensis</name>
    <dbReference type="NCBI Taxonomy" id="1296538"/>
    <lineage>
        <taxon>Bacteria</taxon>
        <taxon>Bacillati</taxon>
        <taxon>Bacillota</taxon>
        <taxon>Bacilli</taxon>
        <taxon>Lactobacillales</taxon>
        <taxon>Lactobacillaceae</taxon>
        <taxon>Lactiplantibacillus</taxon>
    </lineage>
</organism>
<dbReference type="RefSeq" id="WP_130852188.1">
    <property type="nucleotide sequence ID" value="NZ_UYIG01000142.1"/>
</dbReference>
<gene>
    <name evidence="2" type="ORF">MUDAN_MDHGFNIF_03533</name>
</gene>
<dbReference type="GO" id="GO:0003677">
    <property type="term" value="F:DNA binding"/>
    <property type="evidence" value="ECO:0007669"/>
    <property type="project" value="InterPro"/>
</dbReference>
<sequence>MLNRLRKMRIKSGLTQQELADLINSNQRTISKWERGKSTPPAAVMQYFEEYFKEPKEHIFFEAFNYKMLLKSKFKQH</sequence>
<dbReference type="Gene3D" id="1.10.260.40">
    <property type="entry name" value="lambda repressor-like DNA-binding domains"/>
    <property type="match status" value="1"/>
</dbReference>
<dbReference type="InterPro" id="IPR010982">
    <property type="entry name" value="Lambda_DNA-bd_dom_sf"/>
</dbReference>
<proteinExistence type="predicted"/>
<dbReference type="SUPFAM" id="SSF47413">
    <property type="entry name" value="lambda repressor-like DNA-binding domains"/>
    <property type="match status" value="1"/>
</dbReference>
<evidence type="ECO:0000313" key="3">
    <source>
        <dbReference type="Proteomes" id="UP000289996"/>
    </source>
</evidence>
<protein>
    <submittedName>
        <fullName evidence="2">Transcriptional regulator [Lactobacillus plantarum]</fullName>
    </submittedName>
</protein>
<dbReference type="Pfam" id="PF01381">
    <property type="entry name" value="HTH_3"/>
    <property type="match status" value="1"/>
</dbReference>
<dbReference type="CDD" id="cd00093">
    <property type="entry name" value="HTH_XRE"/>
    <property type="match status" value="1"/>
</dbReference>
<dbReference type="AlphaFoldDB" id="A0A660E961"/>
<dbReference type="EMBL" id="UYIG01000142">
    <property type="protein sequence ID" value="VDG29619.1"/>
    <property type="molecule type" value="Genomic_DNA"/>
</dbReference>
<evidence type="ECO:0000313" key="2">
    <source>
        <dbReference type="EMBL" id="VDG29619.1"/>
    </source>
</evidence>
<keyword evidence="3" id="KW-1185">Reference proteome</keyword>
<name>A0A660E961_9LACO</name>
<dbReference type="PROSITE" id="PS50943">
    <property type="entry name" value="HTH_CROC1"/>
    <property type="match status" value="1"/>
</dbReference>
<accession>A0A660E961</accession>
<reference evidence="2 3" key="1">
    <citation type="submission" date="2018-11" db="EMBL/GenBank/DDBJ databases">
        <authorList>
            <person name="Wuyts S."/>
        </authorList>
    </citation>
    <scope>NUCLEOTIDE SEQUENCE [LARGE SCALE GENOMIC DNA]</scope>
    <source>
        <strain evidence="2">Lactobacillus mudanjiangensis AMBF249</strain>
    </source>
</reference>
<feature type="domain" description="HTH cro/C1-type" evidence="1">
    <location>
        <begin position="5"/>
        <end position="59"/>
    </location>
</feature>